<feature type="domain" description="Cytochrome c-552/4" evidence="3">
    <location>
        <begin position="134"/>
        <end position="188"/>
    </location>
</feature>
<reference evidence="4 5" key="1">
    <citation type="submission" date="2021-04" db="EMBL/GenBank/DDBJ databases">
        <authorList>
            <person name="Pira H."/>
            <person name="Risdian C."/>
            <person name="Wink J."/>
        </authorList>
    </citation>
    <scope>NUCLEOTIDE SEQUENCE [LARGE SCALE GENOMIC DNA]</scope>
    <source>
        <strain evidence="4 5">WH53</strain>
    </source>
</reference>
<keyword evidence="1" id="KW-0732">Signal</keyword>
<evidence type="ECO:0000313" key="5">
    <source>
        <dbReference type="Proteomes" id="UP000690515"/>
    </source>
</evidence>
<evidence type="ECO:0000313" key="4">
    <source>
        <dbReference type="EMBL" id="MBU2713352.1"/>
    </source>
</evidence>
<name>A0ABS5ZK27_9GAMM</name>
<protein>
    <recommendedName>
        <fullName evidence="6">Cytochrome c-552/4 domain-containing protein</fullName>
    </recommendedName>
</protein>
<dbReference type="PANTHER" id="PTHR35038">
    <property type="entry name" value="DISSIMILATORY SULFITE REDUCTASE SIRA"/>
    <property type="match status" value="1"/>
</dbReference>
<dbReference type="PANTHER" id="PTHR35038:SF8">
    <property type="entry name" value="C-TYPE POLYHEME CYTOCHROME OMCC"/>
    <property type="match status" value="1"/>
</dbReference>
<accession>A0ABS5ZK27</accession>
<dbReference type="RefSeq" id="WP_215821638.1">
    <property type="nucleotide sequence ID" value="NZ_JAGSOY010000074.1"/>
</dbReference>
<dbReference type="Pfam" id="PF09699">
    <property type="entry name" value="Paired_CXXCH_1"/>
    <property type="match status" value="1"/>
</dbReference>
<evidence type="ECO:0000259" key="2">
    <source>
        <dbReference type="Pfam" id="PF09699"/>
    </source>
</evidence>
<dbReference type="SUPFAM" id="SSF48695">
    <property type="entry name" value="Multiheme cytochromes"/>
    <property type="match status" value="1"/>
</dbReference>
<feature type="domain" description="Doubled CXXCH motif" evidence="2">
    <location>
        <begin position="245"/>
        <end position="277"/>
    </location>
</feature>
<dbReference type="InterPro" id="IPR036280">
    <property type="entry name" value="Multihaem_cyt_sf"/>
</dbReference>
<dbReference type="Proteomes" id="UP000690515">
    <property type="component" value="Unassembled WGS sequence"/>
</dbReference>
<evidence type="ECO:0008006" key="6">
    <source>
        <dbReference type="Google" id="ProtNLM"/>
    </source>
</evidence>
<keyword evidence="5" id="KW-1185">Reference proteome</keyword>
<gene>
    <name evidence="4" type="ORF">KCG35_19985</name>
</gene>
<dbReference type="Pfam" id="PF13435">
    <property type="entry name" value="Cytochrome_C554"/>
    <property type="match status" value="1"/>
</dbReference>
<proteinExistence type="predicted"/>
<dbReference type="EMBL" id="JAGSOY010000074">
    <property type="protein sequence ID" value="MBU2713352.1"/>
    <property type="molecule type" value="Genomic_DNA"/>
</dbReference>
<sequence length="378" mass="42402">MIADLCYFVRFWQLHVLFFTVILLSLCPALSSAQTYTGDKKCRECHIDIYSSYIKTGHPHKIQKVTGPPVFPEGTSPGVPSPPADKQWNDISYVIGGFAWKARFMDKEGYILTGDKHRQFNLANQILKTTSSWTGYDKDNAPRKPYTCGECHTTGWVLTGPKGPHQNNLSGIYGVWNADGVTCEACHGAGDQHAAQPEQVHLSLEENCGDCHRRGNVSQIDASNGLIRHHEQYEDLLASPHRYIKCIACHEPHQSVKYQGNGFKGEQNTCQICHTETVSNIPAKVDFQCTTCHMPRIAKSAVSVKHKAKIGEIIEGDVRGHIFRISTDQQWKMFTDNGQFVRLNDEGKAFITVDYACLICHTDKDKAWAIESGKRIHQ</sequence>
<evidence type="ECO:0000259" key="3">
    <source>
        <dbReference type="Pfam" id="PF13435"/>
    </source>
</evidence>
<dbReference type="Gene3D" id="1.10.1130.10">
    <property type="entry name" value="Flavocytochrome C3, Chain A"/>
    <property type="match status" value="1"/>
</dbReference>
<comment type="caution">
    <text evidence="4">The sequence shown here is derived from an EMBL/GenBank/DDBJ whole genome shotgun (WGS) entry which is preliminary data.</text>
</comment>
<dbReference type="InterPro" id="IPR051829">
    <property type="entry name" value="Multiheme_Cytochr_ET"/>
</dbReference>
<organism evidence="4 5">
    <name type="scientific">Zooshikella harenae</name>
    <dbReference type="NCBI Taxonomy" id="2827238"/>
    <lineage>
        <taxon>Bacteria</taxon>
        <taxon>Pseudomonadati</taxon>
        <taxon>Pseudomonadota</taxon>
        <taxon>Gammaproteobacteria</taxon>
        <taxon>Oceanospirillales</taxon>
        <taxon>Zooshikellaceae</taxon>
        <taxon>Zooshikella</taxon>
    </lineage>
</organism>
<evidence type="ECO:0000256" key="1">
    <source>
        <dbReference type="ARBA" id="ARBA00022729"/>
    </source>
</evidence>
<dbReference type="InterPro" id="IPR023155">
    <property type="entry name" value="Cyt_c-552/4"/>
</dbReference>
<dbReference type="InterPro" id="IPR010177">
    <property type="entry name" value="Paired_CXXCH_1"/>
</dbReference>